<dbReference type="PROSITE" id="PS00878">
    <property type="entry name" value="ODR_DC_2_1"/>
    <property type="match status" value="1"/>
</dbReference>
<feature type="domain" description="Orn/DAP/Arg decarboxylase 2 N-terminal" evidence="10">
    <location>
        <begin position="43"/>
        <end position="284"/>
    </location>
</feature>
<gene>
    <name evidence="5" type="primary">lysA</name>
    <name evidence="11" type="ORF">Acaty_c2552</name>
</gene>
<evidence type="ECO:0000313" key="12">
    <source>
        <dbReference type="Proteomes" id="UP000005522"/>
    </source>
</evidence>
<feature type="binding site" evidence="5">
    <location>
        <begin position="278"/>
        <end position="281"/>
    </location>
    <ligand>
        <name>pyridoxal 5'-phosphate</name>
        <dbReference type="ChEBI" id="CHEBI:597326"/>
    </ligand>
</feature>
<dbReference type="SUPFAM" id="SSF50621">
    <property type="entry name" value="Alanine racemase C-terminal domain-like"/>
    <property type="match status" value="1"/>
</dbReference>
<dbReference type="InterPro" id="IPR022657">
    <property type="entry name" value="De-COase2_CS"/>
</dbReference>
<evidence type="ECO:0000256" key="2">
    <source>
        <dbReference type="ARBA" id="ARBA00022793"/>
    </source>
</evidence>
<dbReference type="Gene3D" id="2.40.37.10">
    <property type="entry name" value="Lyase, Ornithine Decarboxylase, Chain A, domain 1"/>
    <property type="match status" value="1"/>
</dbReference>
<proteinExistence type="inferred from homology"/>
<keyword evidence="5 8" id="KW-0457">Lysine biosynthesis</keyword>
<protein>
    <recommendedName>
        <fullName evidence="5 6">Diaminopimelate decarboxylase</fullName>
        <shortName evidence="5">DAP decarboxylase</shortName>
        <shortName evidence="5">DAPDC</shortName>
        <ecNumber evidence="5 6">4.1.1.20</ecNumber>
    </recommendedName>
</protein>
<evidence type="ECO:0000256" key="4">
    <source>
        <dbReference type="ARBA" id="ARBA00023239"/>
    </source>
</evidence>
<comment type="subunit">
    <text evidence="5">Homodimer.</text>
</comment>
<dbReference type="Proteomes" id="UP000005522">
    <property type="component" value="Chromosome"/>
</dbReference>
<keyword evidence="3 5" id="KW-0663">Pyridoxal phosphate</keyword>
<evidence type="ECO:0000259" key="10">
    <source>
        <dbReference type="Pfam" id="PF02784"/>
    </source>
</evidence>
<dbReference type="GO" id="GO:0009089">
    <property type="term" value="P:lysine biosynthetic process via diaminopimelate"/>
    <property type="evidence" value="ECO:0007669"/>
    <property type="project" value="UniProtKB-UniRule"/>
</dbReference>
<dbReference type="KEGG" id="acz:Acaty_c2552"/>
<keyword evidence="2 5" id="KW-0210">Decarboxylase</keyword>
<comment type="catalytic activity">
    <reaction evidence="5 8">
        <text>meso-2,6-diaminopimelate + H(+) = L-lysine + CO2</text>
        <dbReference type="Rhea" id="RHEA:15101"/>
        <dbReference type="ChEBI" id="CHEBI:15378"/>
        <dbReference type="ChEBI" id="CHEBI:16526"/>
        <dbReference type="ChEBI" id="CHEBI:32551"/>
        <dbReference type="ChEBI" id="CHEBI:57791"/>
        <dbReference type="EC" id="4.1.1.20"/>
    </reaction>
</comment>
<dbReference type="PANTHER" id="PTHR43727">
    <property type="entry name" value="DIAMINOPIMELATE DECARBOXYLASE"/>
    <property type="match status" value="1"/>
</dbReference>
<dbReference type="InterPro" id="IPR022653">
    <property type="entry name" value="De-COase2_pyr-phos_BS"/>
</dbReference>
<dbReference type="GO" id="GO:0008836">
    <property type="term" value="F:diaminopimelate decarboxylase activity"/>
    <property type="evidence" value="ECO:0007669"/>
    <property type="project" value="UniProtKB-UniRule"/>
</dbReference>
<dbReference type="PRINTS" id="PR01181">
    <property type="entry name" value="DAPDCRBXLASE"/>
</dbReference>
<keyword evidence="4 5" id="KW-0456">Lyase</keyword>
<evidence type="ECO:0000256" key="7">
    <source>
        <dbReference type="PIRSR" id="PIRSR600183-50"/>
    </source>
</evidence>
<feature type="binding site" evidence="5">
    <location>
        <position position="244"/>
    </location>
    <ligand>
        <name>pyridoxal 5'-phosphate</name>
        <dbReference type="ChEBI" id="CHEBI:597326"/>
    </ligand>
</feature>
<dbReference type="InterPro" id="IPR000183">
    <property type="entry name" value="Orn/DAP/Arg_de-COase"/>
</dbReference>
<dbReference type="InterPro" id="IPR022643">
    <property type="entry name" value="De-COase2_C"/>
</dbReference>
<dbReference type="InterPro" id="IPR002986">
    <property type="entry name" value="DAP_deCOOHase_LysA"/>
</dbReference>
<evidence type="ECO:0000256" key="1">
    <source>
        <dbReference type="ARBA" id="ARBA00001933"/>
    </source>
</evidence>
<evidence type="ECO:0000313" key="11">
    <source>
        <dbReference type="EMBL" id="AIA56396.1"/>
    </source>
</evidence>
<dbReference type="EC" id="4.1.1.20" evidence="5 6"/>
<dbReference type="InterPro" id="IPR029066">
    <property type="entry name" value="PLP-binding_barrel"/>
</dbReference>
<sequence length="421" mass="45961">MTFPFHYRQLLHGGGQLCVEDLSLADLAERYATPTYVYSESYLRQRFHAFTHALGPQTTLCYAVKANANLSILNRLARWGAGFDIVSGGELARVLRAGGDPTRVVFSGVGKSRDEIRRALEAEIYCLNVESPAELARIEQVAAELGCRAPIAMRVNPDVEASTHPYIATGLRETKFGIPMAEAPLLYERAARSRHLEVLGVACHIGSQLLDLAPIAEAARRVVQLYEALGRQGIHLQHLDLGGGVGIRYHDEQAPTPADYAAILDAALGDLPVRRVVELGRALVGNAGALLTRVEYRKYNGNRAFCVVDAAMNDLLRPSLYGAWHEIWPLERRAAAQAPMDVVGPVCESGDFFAKARPLPADLREGEVLAILGAGAYGFAMSSQYNSRPRAAEILVHGTDARVIRRRETLGELWAAEEPCA</sequence>
<feature type="binding site" evidence="5">
    <location>
        <position position="348"/>
    </location>
    <ligand>
        <name>substrate</name>
    </ligand>
</feature>
<feature type="binding site" evidence="5">
    <location>
        <position position="281"/>
    </location>
    <ligand>
        <name>substrate</name>
    </ligand>
</feature>
<feature type="binding site" evidence="5">
    <location>
        <position position="377"/>
    </location>
    <ligand>
        <name>pyridoxal 5'-phosphate</name>
        <dbReference type="ChEBI" id="CHEBI:597326"/>
    </ligand>
</feature>
<feature type="binding site" evidence="5">
    <location>
        <position position="317"/>
    </location>
    <ligand>
        <name>substrate</name>
    </ligand>
</feature>
<evidence type="ECO:0000256" key="3">
    <source>
        <dbReference type="ARBA" id="ARBA00022898"/>
    </source>
</evidence>
<evidence type="ECO:0000256" key="8">
    <source>
        <dbReference type="RuleBase" id="RU003738"/>
    </source>
</evidence>
<dbReference type="PROSITE" id="PS00879">
    <property type="entry name" value="ODR_DC_2_2"/>
    <property type="match status" value="1"/>
</dbReference>
<dbReference type="SUPFAM" id="SSF51419">
    <property type="entry name" value="PLP-binding barrel"/>
    <property type="match status" value="1"/>
</dbReference>
<dbReference type="PRINTS" id="PR01179">
    <property type="entry name" value="ODADCRBXLASE"/>
</dbReference>
<dbReference type="NCBIfam" id="TIGR01048">
    <property type="entry name" value="lysA"/>
    <property type="match status" value="1"/>
</dbReference>
<name>A0A060A2D7_ACICK</name>
<dbReference type="GO" id="GO:0030170">
    <property type="term" value="F:pyridoxal phosphate binding"/>
    <property type="evidence" value="ECO:0007669"/>
    <property type="project" value="UniProtKB-UniRule"/>
</dbReference>
<comment type="similarity">
    <text evidence="5">Belongs to the Orn/Lys/Arg decarboxylase class-II family. LysA subfamily.</text>
</comment>
<evidence type="ECO:0000256" key="5">
    <source>
        <dbReference type="HAMAP-Rule" id="MF_02120"/>
    </source>
</evidence>
<dbReference type="UniPathway" id="UPA00034">
    <property type="reaction ID" value="UER00027"/>
</dbReference>
<evidence type="ECO:0000259" key="9">
    <source>
        <dbReference type="Pfam" id="PF00278"/>
    </source>
</evidence>
<comment type="pathway">
    <text evidence="5 8">Amino-acid biosynthesis; L-lysine biosynthesis via DAP pathway; L-lysine from DL-2,6-diaminopimelate: step 1/1.</text>
</comment>
<dbReference type="InterPro" id="IPR022644">
    <property type="entry name" value="De-COase2_N"/>
</dbReference>
<dbReference type="eggNOG" id="COG0019">
    <property type="taxonomic scope" value="Bacteria"/>
</dbReference>
<dbReference type="HAMAP" id="MF_02120">
    <property type="entry name" value="LysA"/>
    <property type="match status" value="1"/>
</dbReference>
<evidence type="ECO:0000256" key="6">
    <source>
        <dbReference type="NCBIfam" id="TIGR01048"/>
    </source>
</evidence>
<reference evidence="11 12" key="1">
    <citation type="journal article" date="2009" name="J. Bacteriol.">
        <title>Draft genome sequence of the extremely acidophilic bacterium Acidithiobacillus caldus ATCC 51756 reveals metabolic versatility in the genus Acidithiobacillus.</title>
        <authorList>
            <person name="Valdes J."/>
            <person name="Quatrini R."/>
            <person name="Hallberg K."/>
            <person name="Dopson M."/>
            <person name="Valenzuela P.D."/>
            <person name="Holmes D.S."/>
        </authorList>
    </citation>
    <scope>NUCLEOTIDE SEQUENCE [LARGE SCALE GENOMIC DNA]</scope>
    <source>
        <strain evidence="12">ATCC 51756 / DSM 8584 / KU</strain>
    </source>
</reference>
<feature type="binding site" evidence="5">
    <location>
        <position position="377"/>
    </location>
    <ligand>
        <name>substrate</name>
    </ligand>
</feature>
<dbReference type="EMBL" id="CP005986">
    <property type="protein sequence ID" value="AIA56396.1"/>
    <property type="molecule type" value="Genomic_DNA"/>
</dbReference>
<dbReference type="InterPro" id="IPR009006">
    <property type="entry name" value="Ala_racemase/Decarboxylase_C"/>
</dbReference>
<feature type="domain" description="Orn/DAP/Arg decarboxylase 2 C-terminal" evidence="9">
    <location>
        <begin position="36"/>
        <end position="375"/>
    </location>
</feature>
<dbReference type="HOGENOM" id="CLU_026444_0_0_6"/>
<keyword evidence="5" id="KW-0028">Amino-acid biosynthesis</keyword>
<comment type="function">
    <text evidence="5">Specifically catalyzes the decarboxylation of meso-diaminopimelate (meso-DAP) to L-lysine.</text>
</comment>
<feature type="modified residue" description="N6-(pyridoxal phosphate)lysine" evidence="5 7">
    <location>
        <position position="65"/>
    </location>
</feature>
<dbReference type="Pfam" id="PF02784">
    <property type="entry name" value="Orn_Arg_deC_N"/>
    <property type="match status" value="1"/>
</dbReference>
<feature type="active site" description="Proton donor" evidence="7">
    <location>
        <position position="347"/>
    </location>
</feature>
<accession>A0A060A2D7</accession>
<dbReference type="CDD" id="cd06828">
    <property type="entry name" value="PLPDE_III_DapDC"/>
    <property type="match status" value="1"/>
</dbReference>
<dbReference type="Pfam" id="PF00278">
    <property type="entry name" value="Orn_DAP_Arg_deC"/>
    <property type="match status" value="1"/>
</dbReference>
<dbReference type="RefSeq" id="WP_004869226.1">
    <property type="nucleotide sequence ID" value="NZ_CP005986.1"/>
</dbReference>
<dbReference type="Gene3D" id="3.20.20.10">
    <property type="entry name" value="Alanine racemase"/>
    <property type="match status" value="1"/>
</dbReference>
<dbReference type="PANTHER" id="PTHR43727:SF2">
    <property type="entry name" value="GROUP IV DECARBOXYLASE"/>
    <property type="match status" value="1"/>
</dbReference>
<dbReference type="AlphaFoldDB" id="A0A060A2D7"/>
<organism evidence="11 12">
    <name type="scientific">Acidithiobacillus caldus (strain ATCC 51756 / DSM 8584 / KU)</name>
    <dbReference type="NCBI Taxonomy" id="637389"/>
    <lineage>
        <taxon>Bacteria</taxon>
        <taxon>Pseudomonadati</taxon>
        <taxon>Pseudomonadota</taxon>
        <taxon>Acidithiobacillia</taxon>
        <taxon>Acidithiobacillales</taxon>
        <taxon>Acidithiobacillaceae</taxon>
        <taxon>Acidithiobacillus</taxon>
    </lineage>
</organism>
<feature type="binding site" evidence="5">
    <location>
        <position position="321"/>
    </location>
    <ligand>
        <name>substrate</name>
    </ligand>
</feature>
<comment type="cofactor">
    <cofactor evidence="1 5 7 8">
        <name>pyridoxal 5'-phosphate</name>
        <dbReference type="ChEBI" id="CHEBI:597326"/>
    </cofactor>
</comment>
<dbReference type="FunFam" id="3.20.20.10:FF:000003">
    <property type="entry name" value="Diaminopimelate decarboxylase"/>
    <property type="match status" value="1"/>
</dbReference>